<dbReference type="InterPro" id="IPR025886">
    <property type="entry name" value="PP2-like"/>
</dbReference>
<keyword evidence="3" id="KW-1185">Reference proteome</keyword>
<dbReference type="Proteomes" id="UP000723463">
    <property type="component" value="Unassembled WGS sequence"/>
</dbReference>
<feature type="region of interest" description="Disordered" evidence="1">
    <location>
        <begin position="83"/>
        <end position="103"/>
    </location>
</feature>
<reference evidence="2" key="1">
    <citation type="journal article" date="2020" name="Fungal Divers.">
        <title>Resolving the Mortierellaceae phylogeny through synthesis of multi-gene phylogenetics and phylogenomics.</title>
        <authorList>
            <person name="Vandepol N."/>
            <person name="Liber J."/>
            <person name="Desiro A."/>
            <person name="Na H."/>
            <person name="Kennedy M."/>
            <person name="Barry K."/>
            <person name="Grigoriev I.V."/>
            <person name="Miller A.N."/>
            <person name="O'Donnell K."/>
            <person name="Stajich J.E."/>
            <person name="Bonito G."/>
        </authorList>
    </citation>
    <scope>NUCLEOTIDE SEQUENCE</scope>
    <source>
        <strain evidence="2">NRRL 2591</strain>
    </source>
</reference>
<name>A0A9P6F2L1_9FUNG</name>
<dbReference type="SUPFAM" id="SSF81383">
    <property type="entry name" value="F-box domain"/>
    <property type="match status" value="1"/>
</dbReference>
<evidence type="ECO:0000313" key="3">
    <source>
        <dbReference type="Proteomes" id="UP000723463"/>
    </source>
</evidence>
<protein>
    <recommendedName>
        <fullName evidence="4">F-box domain-containing protein</fullName>
    </recommendedName>
</protein>
<sequence>MSTSLPPPTLCSLPVDVLIDIALALPCREFGRLLQTNRYIHQTLDTHWVWHQRFVIRLGQALLAAKLKQVQEDATKASMNVEPTPKAVDGEIPDEAPKSNLSMTSSATKQQLVDWYRHYARTTIPARDMVIIHMNNRNWSMVENTTSQFGEVARLSHVNWLDVSAVFHGIVPGRYYVQWNLTVNSFAGVKDTLFRAVALPAHEIPGWDNARPDTIGFIPTTESSFVKATNSTTRDRFQSGPVLLQLPDQLEVGPEHPTVFVQFKNHDDYRSKSGISVDYVRLVSVDDPTKAFLPLPVDPQWEEREQAANNDVQTGREFVPQQAGGVSMFNTVAQWATGGTGETPAWLAPSQWGNFIWGPNWQQEGNANGAEEEDFGEEDEELDEEGDE</sequence>
<evidence type="ECO:0000313" key="2">
    <source>
        <dbReference type="EMBL" id="KAF9540477.1"/>
    </source>
</evidence>
<dbReference type="Pfam" id="PF14299">
    <property type="entry name" value="PP2"/>
    <property type="match status" value="1"/>
</dbReference>
<evidence type="ECO:0000256" key="1">
    <source>
        <dbReference type="SAM" id="MobiDB-lite"/>
    </source>
</evidence>
<feature type="compositionally biased region" description="Acidic residues" evidence="1">
    <location>
        <begin position="370"/>
        <end position="388"/>
    </location>
</feature>
<dbReference type="EMBL" id="JAAAXW010000199">
    <property type="protein sequence ID" value="KAF9540477.1"/>
    <property type="molecule type" value="Genomic_DNA"/>
</dbReference>
<evidence type="ECO:0008006" key="4">
    <source>
        <dbReference type="Google" id="ProtNLM"/>
    </source>
</evidence>
<comment type="caution">
    <text evidence="2">The sequence shown here is derived from an EMBL/GenBank/DDBJ whole genome shotgun (WGS) entry which is preliminary data.</text>
</comment>
<feature type="region of interest" description="Disordered" evidence="1">
    <location>
        <begin position="358"/>
        <end position="388"/>
    </location>
</feature>
<gene>
    <name evidence="2" type="ORF">EC957_004050</name>
</gene>
<dbReference type="InterPro" id="IPR036047">
    <property type="entry name" value="F-box-like_dom_sf"/>
</dbReference>
<accession>A0A9P6F2L1</accession>
<organism evidence="2 3">
    <name type="scientific">Mortierella hygrophila</name>
    <dbReference type="NCBI Taxonomy" id="979708"/>
    <lineage>
        <taxon>Eukaryota</taxon>
        <taxon>Fungi</taxon>
        <taxon>Fungi incertae sedis</taxon>
        <taxon>Mucoromycota</taxon>
        <taxon>Mortierellomycotina</taxon>
        <taxon>Mortierellomycetes</taxon>
        <taxon>Mortierellales</taxon>
        <taxon>Mortierellaceae</taxon>
        <taxon>Mortierella</taxon>
    </lineage>
</organism>
<dbReference type="AlphaFoldDB" id="A0A9P6F2L1"/>
<proteinExistence type="predicted"/>